<evidence type="ECO:0000313" key="3">
    <source>
        <dbReference type="Proteomes" id="UP001176940"/>
    </source>
</evidence>
<dbReference type="Proteomes" id="UP001176940">
    <property type="component" value="Unassembled WGS sequence"/>
</dbReference>
<feature type="coiled-coil region" evidence="1">
    <location>
        <begin position="254"/>
        <end position="296"/>
    </location>
</feature>
<protein>
    <recommendedName>
        <fullName evidence="4">G domain-containing protein</fullName>
    </recommendedName>
</protein>
<name>A0ABN9LSB8_9NEOB</name>
<keyword evidence="3" id="KW-1185">Reference proteome</keyword>
<dbReference type="Gene3D" id="3.40.50.300">
    <property type="entry name" value="P-loop containing nucleotide triphosphate hydrolases"/>
    <property type="match status" value="1"/>
</dbReference>
<evidence type="ECO:0008006" key="4">
    <source>
        <dbReference type="Google" id="ProtNLM"/>
    </source>
</evidence>
<reference evidence="2" key="1">
    <citation type="submission" date="2023-07" db="EMBL/GenBank/DDBJ databases">
        <authorList>
            <person name="Stuckert A."/>
        </authorList>
    </citation>
    <scope>NUCLEOTIDE SEQUENCE</scope>
</reference>
<evidence type="ECO:0000313" key="2">
    <source>
        <dbReference type="EMBL" id="CAJ0949427.1"/>
    </source>
</evidence>
<proteinExistence type="predicted"/>
<organism evidence="2 3">
    <name type="scientific">Ranitomeya imitator</name>
    <name type="common">mimic poison frog</name>
    <dbReference type="NCBI Taxonomy" id="111125"/>
    <lineage>
        <taxon>Eukaryota</taxon>
        <taxon>Metazoa</taxon>
        <taxon>Chordata</taxon>
        <taxon>Craniata</taxon>
        <taxon>Vertebrata</taxon>
        <taxon>Euteleostomi</taxon>
        <taxon>Amphibia</taxon>
        <taxon>Batrachia</taxon>
        <taxon>Anura</taxon>
        <taxon>Neobatrachia</taxon>
        <taxon>Hyloidea</taxon>
        <taxon>Dendrobatidae</taxon>
        <taxon>Dendrobatinae</taxon>
        <taxon>Ranitomeya</taxon>
    </lineage>
</organism>
<evidence type="ECO:0000256" key="1">
    <source>
        <dbReference type="SAM" id="Coils"/>
    </source>
</evidence>
<accession>A0ABN9LSB8</accession>
<keyword evidence="1" id="KW-0175">Coiled coil</keyword>
<gene>
    <name evidence="2" type="ORF">RIMI_LOCUS12588952</name>
</gene>
<dbReference type="CDD" id="cd00882">
    <property type="entry name" value="Ras_like_GTPase"/>
    <property type="match status" value="1"/>
</dbReference>
<dbReference type="InterPro" id="IPR027417">
    <property type="entry name" value="P-loop_NTPase"/>
</dbReference>
<dbReference type="EMBL" id="CAUEEQ010030074">
    <property type="protein sequence ID" value="CAJ0949427.1"/>
    <property type="molecule type" value="Genomic_DNA"/>
</dbReference>
<sequence>MDMDKLRSKIKSFTLSPGENGRQGFSRVLIQLFGLLGHGKSSFINSCLYVWEDGDYKNWAESAASNEGCTMNRLAYPLTSHLTLVDNRGYAKLGSYESGEIFAQLDAGYHPDNDQADFFIHSVKTGVHPTEADEIKHLLHTAAKLTGIYPIVVLTYKTSGSLTDTIAAFRDMGAEKIFAFENYTLEDCDKTRGRHEEVLKFLSEVIEEAIFQIDHSRDPEREMKERKQFVLNYVHEREKKLQEDKVERHKVQEKAIKVTQLRKEEETMEKLRKREEMEMEEEVRRKQEEMERMNLVDQARREAEIRAQRASKDKKKKWYGRLFH</sequence>
<dbReference type="SUPFAM" id="SSF52540">
    <property type="entry name" value="P-loop containing nucleoside triphosphate hydrolases"/>
    <property type="match status" value="1"/>
</dbReference>
<comment type="caution">
    <text evidence="2">The sequence shown here is derived from an EMBL/GenBank/DDBJ whole genome shotgun (WGS) entry which is preliminary data.</text>
</comment>